<dbReference type="EMBL" id="GG662820">
    <property type="protein sequence ID" value="EAR89491.1"/>
    <property type="molecule type" value="Genomic_DNA"/>
</dbReference>
<feature type="coiled-coil region" evidence="1">
    <location>
        <begin position="203"/>
        <end position="232"/>
    </location>
</feature>
<sequence length="361" mass="42781">MTKLEEGQQKLSNQVKIKCQINPNISSKTFQKPQKQCFYRYINSHDLGIQVCTQQQSKQKQCSIRLINNNIQNNQSSQFTQFTQEFYSNQFIKNFYNQNLVQIQQQNQHGTAKKMLYKAIKQVETTTQSSSYKTEMTSRNNQFTNQQLLNTMTDYLYSIKPQFLNLFSIYSDEAIMLRVKKDCQNSLDTIVYQIFQKFYTAAIEKLKNKFFKKNNRNNNEEQNKLKAQKQSEYHNFKNSLMKIIIQLVCPQILDCFDLSQYEKEQLIEIILRDLYLKVFKLDIQELHNVNFTDIIKINRLKSIFGQIINECLNIAENQISGNSKNKINISQNDQLKSRYFYIGKVKKGIQKLLRGKKVIRF</sequence>
<organism evidence="2 3">
    <name type="scientific">Tetrahymena thermophila (strain SB210)</name>
    <dbReference type="NCBI Taxonomy" id="312017"/>
    <lineage>
        <taxon>Eukaryota</taxon>
        <taxon>Sar</taxon>
        <taxon>Alveolata</taxon>
        <taxon>Ciliophora</taxon>
        <taxon>Intramacronucleata</taxon>
        <taxon>Oligohymenophorea</taxon>
        <taxon>Hymenostomatida</taxon>
        <taxon>Tetrahymenina</taxon>
        <taxon>Tetrahymenidae</taxon>
        <taxon>Tetrahymena</taxon>
    </lineage>
</organism>
<evidence type="ECO:0000256" key="1">
    <source>
        <dbReference type="SAM" id="Coils"/>
    </source>
</evidence>
<gene>
    <name evidence="2" type="ORF">TTHERM_00158080</name>
</gene>
<evidence type="ECO:0000313" key="3">
    <source>
        <dbReference type="Proteomes" id="UP000009168"/>
    </source>
</evidence>
<dbReference type="HOGENOM" id="CLU_768333_0_0_1"/>
<name>Q22WC6_TETTS</name>
<protein>
    <submittedName>
        <fullName evidence="2">Uncharacterized protein</fullName>
    </submittedName>
</protein>
<proteinExistence type="predicted"/>
<dbReference type="AlphaFoldDB" id="Q22WC6"/>
<keyword evidence="3" id="KW-1185">Reference proteome</keyword>
<accession>Q22WC6</accession>
<dbReference type="GeneID" id="7835225"/>
<keyword evidence="1" id="KW-0175">Coiled coil</keyword>
<dbReference type="InParanoid" id="Q22WC6"/>
<dbReference type="KEGG" id="tet:TTHERM_00158080"/>
<dbReference type="Proteomes" id="UP000009168">
    <property type="component" value="Unassembled WGS sequence"/>
</dbReference>
<evidence type="ECO:0000313" key="2">
    <source>
        <dbReference type="EMBL" id="EAR89491.1"/>
    </source>
</evidence>
<dbReference type="RefSeq" id="XP_001009736.1">
    <property type="nucleotide sequence ID" value="XM_001009736.1"/>
</dbReference>
<reference evidence="3" key="1">
    <citation type="journal article" date="2006" name="PLoS Biol.">
        <title>Macronuclear genome sequence of the ciliate Tetrahymena thermophila, a model eukaryote.</title>
        <authorList>
            <person name="Eisen J.A."/>
            <person name="Coyne R.S."/>
            <person name="Wu M."/>
            <person name="Wu D."/>
            <person name="Thiagarajan M."/>
            <person name="Wortman J.R."/>
            <person name="Badger J.H."/>
            <person name="Ren Q."/>
            <person name="Amedeo P."/>
            <person name="Jones K.M."/>
            <person name="Tallon L.J."/>
            <person name="Delcher A.L."/>
            <person name="Salzberg S.L."/>
            <person name="Silva J.C."/>
            <person name="Haas B.J."/>
            <person name="Majoros W.H."/>
            <person name="Farzad M."/>
            <person name="Carlton J.M."/>
            <person name="Smith R.K. Jr."/>
            <person name="Garg J."/>
            <person name="Pearlman R.E."/>
            <person name="Karrer K.M."/>
            <person name="Sun L."/>
            <person name="Manning G."/>
            <person name="Elde N.C."/>
            <person name="Turkewitz A.P."/>
            <person name="Asai D.J."/>
            <person name="Wilkes D.E."/>
            <person name="Wang Y."/>
            <person name="Cai H."/>
            <person name="Collins K."/>
            <person name="Stewart B.A."/>
            <person name="Lee S.R."/>
            <person name="Wilamowska K."/>
            <person name="Weinberg Z."/>
            <person name="Ruzzo W.L."/>
            <person name="Wloga D."/>
            <person name="Gaertig J."/>
            <person name="Frankel J."/>
            <person name="Tsao C.-C."/>
            <person name="Gorovsky M.A."/>
            <person name="Keeling P.J."/>
            <person name="Waller R.F."/>
            <person name="Patron N.J."/>
            <person name="Cherry J.M."/>
            <person name="Stover N.A."/>
            <person name="Krieger C.J."/>
            <person name="del Toro C."/>
            <person name="Ryder H.F."/>
            <person name="Williamson S.C."/>
            <person name="Barbeau R.A."/>
            <person name="Hamilton E.P."/>
            <person name="Orias E."/>
        </authorList>
    </citation>
    <scope>NUCLEOTIDE SEQUENCE [LARGE SCALE GENOMIC DNA]</scope>
    <source>
        <strain evidence="3">SB210</strain>
    </source>
</reference>